<organism evidence="2 3">
    <name type="scientific">Streptomyces sp. 900105245</name>
    <dbReference type="NCBI Taxonomy" id="3154379"/>
    <lineage>
        <taxon>Bacteria</taxon>
        <taxon>Bacillati</taxon>
        <taxon>Actinomycetota</taxon>
        <taxon>Actinomycetes</taxon>
        <taxon>Kitasatosporales</taxon>
        <taxon>Streptomycetaceae</taxon>
        <taxon>Streptomyces</taxon>
    </lineage>
</organism>
<gene>
    <name evidence="2" type="ORF">ABT272_04830</name>
</gene>
<dbReference type="InterPro" id="IPR046485">
    <property type="entry name" value="DUF6578"/>
</dbReference>
<feature type="region of interest" description="Disordered" evidence="1">
    <location>
        <begin position="147"/>
        <end position="170"/>
    </location>
</feature>
<proteinExistence type="predicted"/>
<evidence type="ECO:0000313" key="3">
    <source>
        <dbReference type="Proteomes" id="UP001470023"/>
    </source>
</evidence>
<dbReference type="RefSeq" id="WP_185091615.1">
    <property type="nucleotide sequence ID" value="NZ_JBEOYA010000045.1"/>
</dbReference>
<sequence>MPRMRVFYEDWQMECCGTPFAVGDEVAWRLVPYRRKDRRRNAGHGAEAWVENHGGPDRATVGRVHAVELVHQEYLARHDPLAVDHPEPEPGTLVLRPAGRRLEEVPDGRTLEPVDACPKWFEEDEEPPPRQVPYRVRRTVGAVVTLDATGSVDLPRPTADATPDEPGDRP</sequence>
<accession>A0ABV1U010</accession>
<dbReference type="Proteomes" id="UP001470023">
    <property type="component" value="Unassembled WGS sequence"/>
</dbReference>
<protein>
    <submittedName>
        <fullName evidence="2">DUF6578 domain-containing protein</fullName>
    </submittedName>
</protein>
<name>A0ABV1U010_9ACTN</name>
<evidence type="ECO:0000313" key="2">
    <source>
        <dbReference type="EMBL" id="MER6427061.1"/>
    </source>
</evidence>
<keyword evidence="3" id="KW-1185">Reference proteome</keyword>
<evidence type="ECO:0000256" key="1">
    <source>
        <dbReference type="SAM" id="MobiDB-lite"/>
    </source>
</evidence>
<dbReference type="EMBL" id="JBEPAZ010000003">
    <property type="protein sequence ID" value="MER6427061.1"/>
    <property type="molecule type" value="Genomic_DNA"/>
</dbReference>
<comment type="caution">
    <text evidence="2">The sequence shown here is derived from an EMBL/GenBank/DDBJ whole genome shotgun (WGS) entry which is preliminary data.</text>
</comment>
<reference evidence="2 3" key="1">
    <citation type="submission" date="2024-06" db="EMBL/GenBank/DDBJ databases">
        <title>The Natural Products Discovery Center: Release of the First 8490 Sequenced Strains for Exploring Actinobacteria Biosynthetic Diversity.</title>
        <authorList>
            <person name="Kalkreuter E."/>
            <person name="Kautsar S.A."/>
            <person name="Yang D."/>
            <person name="Bader C.D."/>
            <person name="Teijaro C.N."/>
            <person name="Fluegel L."/>
            <person name="Davis C.M."/>
            <person name="Simpson J.R."/>
            <person name="Lauterbach L."/>
            <person name="Steele A.D."/>
            <person name="Gui C."/>
            <person name="Meng S."/>
            <person name="Li G."/>
            <person name="Viehrig K."/>
            <person name="Ye F."/>
            <person name="Su P."/>
            <person name="Kiefer A.F."/>
            <person name="Nichols A."/>
            <person name="Cepeda A.J."/>
            <person name="Yan W."/>
            <person name="Fan B."/>
            <person name="Jiang Y."/>
            <person name="Adhikari A."/>
            <person name="Zheng C.-J."/>
            <person name="Schuster L."/>
            <person name="Cowan T.M."/>
            <person name="Smanski M.J."/>
            <person name="Chevrette M.G."/>
            <person name="De Carvalho L.P.S."/>
            <person name="Shen B."/>
        </authorList>
    </citation>
    <scope>NUCLEOTIDE SEQUENCE [LARGE SCALE GENOMIC DNA]</scope>
    <source>
        <strain evidence="2 3">NPDC001166</strain>
    </source>
</reference>
<dbReference type="Pfam" id="PF20218">
    <property type="entry name" value="DUF6578"/>
    <property type="match status" value="1"/>
</dbReference>